<keyword evidence="1" id="KW-0472">Membrane</keyword>
<feature type="transmembrane region" description="Helical" evidence="1">
    <location>
        <begin position="21"/>
        <end position="40"/>
    </location>
</feature>
<accession>A0ABC8RQZ8</accession>
<protein>
    <submittedName>
        <fullName evidence="2">Uncharacterized protein</fullName>
    </submittedName>
</protein>
<evidence type="ECO:0000313" key="2">
    <source>
        <dbReference type="EMBL" id="CAK9146995.1"/>
    </source>
</evidence>
<sequence>MRNVAIWTKIPRSRPIVYNPCIVHVLISMREIVLWIWVTVLLEPPISTGQTYGLAYMYLFCFKEVGLLFTPTKKRFFSSSSSPPPAPLSTLSVSDSFRHGTPIKSWYQQRVLCSQTTGLMFDDGEWSSWRCLGYLCWWCSCIIEDQWRQMMKTCLGMRKFLFSIVDITNIDVPLYLFLVLATSL</sequence>
<feature type="transmembrane region" description="Helical" evidence="1">
    <location>
        <begin position="160"/>
        <end position="181"/>
    </location>
</feature>
<proteinExistence type="predicted"/>
<keyword evidence="3" id="KW-1185">Reference proteome</keyword>
<reference evidence="2 3" key="1">
    <citation type="submission" date="2024-02" db="EMBL/GenBank/DDBJ databases">
        <authorList>
            <person name="Vignale AGUSTIN F."/>
            <person name="Sosa J E."/>
            <person name="Modenutti C."/>
        </authorList>
    </citation>
    <scope>NUCLEOTIDE SEQUENCE [LARGE SCALE GENOMIC DNA]</scope>
</reference>
<dbReference type="AlphaFoldDB" id="A0ABC8RQZ8"/>
<evidence type="ECO:0000256" key="1">
    <source>
        <dbReference type="SAM" id="Phobius"/>
    </source>
</evidence>
<organism evidence="2 3">
    <name type="scientific">Ilex paraguariensis</name>
    <name type="common">yerba mate</name>
    <dbReference type="NCBI Taxonomy" id="185542"/>
    <lineage>
        <taxon>Eukaryota</taxon>
        <taxon>Viridiplantae</taxon>
        <taxon>Streptophyta</taxon>
        <taxon>Embryophyta</taxon>
        <taxon>Tracheophyta</taxon>
        <taxon>Spermatophyta</taxon>
        <taxon>Magnoliopsida</taxon>
        <taxon>eudicotyledons</taxon>
        <taxon>Gunneridae</taxon>
        <taxon>Pentapetalae</taxon>
        <taxon>asterids</taxon>
        <taxon>campanulids</taxon>
        <taxon>Aquifoliales</taxon>
        <taxon>Aquifoliaceae</taxon>
        <taxon>Ilex</taxon>
    </lineage>
</organism>
<comment type="caution">
    <text evidence="2">The sequence shown here is derived from an EMBL/GenBank/DDBJ whole genome shotgun (WGS) entry which is preliminary data.</text>
</comment>
<evidence type="ECO:0000313" key="3">
    <source>
        <dbReference type="Proteomes" id="UP001642360"/>
    </source>
</evidence>
<dbReference type="Proteomes" id="UP001642360">
    <property type="component" value="Unassembled WGS sequence"/>
</dbReference>
<feature type="transmembrane region" description="Helical" evidence="1">
    <location>
        <begin position="52"/>
        <end position="70"/>
    </location>
</feature>
<gene>
    <name evidence="2" type="ORF">ILEXP_LOCUS14872</name>
</gene>
<dbReference type="EMBL" id="CAUOFW020001635">
    <property type="protein sequence ID" value="CAK9146995.1"/>
    <property type="molecule type" value="Genomic_DNA"/>
</dbReference>
<keyword evidence="1" id="KW-0812">Transmembrane</keyword>
<keyword evidence="1" id="KW-1133">Transmembrane helix</keyword>
<name>A0ABC8RQZ8_9AQUA</name>